<evidence type="ECO:0000313" key="1">
    <source>
        <dbReference type="EMBL" id="TKR76761.1"/>
    </source>
</evidence>
<reference evidence="1 2" key="2">
    <citation type="journal article" date="2019" name="G3 (Bethesda)">
        <title>Hybrid Assembly of the Genome of the Entomopathogenic Nematode Steinernema carpocapsae Identifies the X-Chromosome.</title>
        <authorList>
            <person name="Serra L."/>
            <person name="Macchietto M."/>
            <person name="Macias-Munoz A."/>
            <person name="McGill C.J."/>
            <person name="Rodriguez I.M."/>
            <person name="Rodriguez B."/>
            <person name="Murad R."/>
            <person name="Mortazavi A."/>
        </authorList>
    </citation>
    <scope>NUCLEOTIDE SEQUENCE [LARGE SCALE GENOMIC DNA]</scope>
    <source>
        <strain evidence="1 2">ALL</strain>
    </source>
</reference>
<evidence type="ECO:0008006" key="3">
    <source>
        <dbReference type="Google" id="ProtNLM"/>
    </source>
</evidence>
<dbReference type="Gene3D" id="2.10.25.10">
    <property type="entry name" value="Laminin"/>
    <property type="match status" value="1"/>
</dbReference>
<comment type="caution">
    <text evidence="1">The sequence shown here is derived from an EMBL/GenBank/DDBJ whole genome shotgun (WGS) entry which is preliminary data.</text>
</comment>
<dbReference type="AlphaFoldDB" id="A0A4U5N351"/>
<dbReference type="EMBL" id="AZBU02000005">
    <property type="protein sequence ID" value="TKR76761.1"/>
    <property type="molecule type" value="Genomic_DNA"/>
</dbReference>
<organism evidence="1 2">
    <name type="scientific">Steinernema carpocapsae</name>
    <name type="common">Entomopathogenic nematode</name>
    <dbReference type="NCBI Taxonomy" id="34508"/>
    <lineage>
        <taxon>Eukaryota</taxon>
        <taxon>Metazoa</taxon>
        <taxon>Ecdysozoa</taxon>
        <taxon>Nematoda</taxon>
        <taxon>Chromadorea</taxon>
        <taxon>Rhabditida</taxon>
        <taxon>Tylenchina</taxon>
        <taxon>Panagrolaimomorpha</taxon>
        <taxon>Strongyloidoidea</taxon>
        <taxon>Steinernematidae</taxon>
        <taxon>Steinernema</taxon>
    </lineage>
</organism>
<name>A0A4U5N351_STECR</name>
<dbReference type="InterPro" id="IPR053295">
    <property type="entry name" value="Innate_immunity_reg"/>
</dbReference>
<proteinExistence type="predicted"/>
<accession>A0A4U5N351</accession>
<keyword evidence="2" id="KW-1185">Reference proteome</keyword>
<sequence length="129" mass="13728">MIVHTVHAEVYNASKPGFVKRGAGCAIQAVFVVDATFVGYNQITVPLKGKLPRIVPFGVISGQPICQNGAQGKNGACMCASHWTGADCSIPVCHNHGVLNTQATACHCNESEIYGLACENSKLSNFWLH</sequence>
<evidence type="ECO:0000313" key="2">
    <source>
        <dbReference type="Proteomes" id="UP000298663"/>
    </source>
</evidence>
<dbReference type="Proteomes" id="UP000298663">
    <property type="component" value="Unassembled WGS sequence"/>
</dbReference>
<dbReference type="PANTHER" id="PTHR47324">
    <property type="entry name" value="PROTEIN IRG-7-RELATED"/>
    <property type="match status" value="1"/>
</dbReference>
<reference evidence="1 2" key="1">
    <citation type="journal article" date="2015" name="Genome Biol.">
        <title>Comparative genomics of Steinernema reveals deeply conserved gene regulatory networks.</title>
        <authorList>
            <person name="Dillman A.R."/>
            <person name="Macchietto M."/>
            <person name="Porter C.F."/>
            <person name="Rogers A."/>
            <person name="Williams B."/>
            <person name="Antoshechkin I."/>
            <person name="Lee M.M."/>
            <person name="Goodwin Z."/>
            <person name="Lu X."/>
            <person name="Lewis E.E."/>
            <person name="Goodrich-Blair H."/>
            <person name="Stock S.P."/>
            <person name="Adams B.J."/>
            <person name="Sternberg P.W."/>
            <person name="Mortazavi A."/>
        </authorList>
    </citation>
    <scope>NUCLEOTIDE SEQUENCE [LARGE SCALE GENOMIC DNA]</scope>
    <source>
        <strain evidence="1 2">ALL</strain>
    </source>
</reference>
<protein>
    <recommendedName>
        <fullName evidence="3">EGF-like domain-containing protein</fullName>
    </recommendedName>
</protein>
<gene>
    <name evidence="1" type="ORF">L596_017855</name>
</gene>